<keyword evidence="7" id="KW-1185">Reference proteome</keyword>
<dbReference type="Proteomes" id="UP001152447">
    <property type="component" value="Unassembled WGS sequence"/>
</dbReference>
<evidence type="ECO:0000256" key="4">
    <source>
        <dbReference type="ARBA" id="ARBA00023163"/>
    </source>
</evidence>
<sequence length="285" mass="31512">MKNISTDSLRTFVMVVEVGGFAKAGDLLGLSQPAVSLQVKRLEDLLGYKLFKKQGQRQVLNQYGELLLPMAKQMVQHNDAILQLFTSENVTGKVRLGIPSEFAARILPSIIGDFVALYPDVSLEVKSRLSKHLLSDERQDQFDLVLALNEQLDSEKFPIFIQDQLVWVGDLSLAQNETVTLVTAPEGCIYRRRATQALEKAGIKYRIVYSNADLTGLIAALKEGLGITVLARSTVPNDLTYQLHTKNLPALGSIGISLVKTAREPENAVFKLAEFIKLRLGYPTA</sequence>
<keyword evidence="2" id="KW-0805">Transcription regulation</keyword>
<dbReference type="PANTHER" id="PTHR30579">
    <property type="entry name" value="TRANSCRIPTIONAL REGULATOR"/>
    <property type="match status" value="1"/>
</dbReference>
<reference evidence="6" key="1">
    <citation type="submission" date="2022-07" db="EMBL/GenBank/DDBJ databases">
        <authorList>
            <person name="Criscuolo A."/>
        </authorList>
    </citation>
    <scope>NUCLEOTIDE SEQUENCE</scope>
    <source>
        <strain evidence="6">CIP103197</strain>
    </source>
</reference>
<accession>A0A9W4QXP2</accession>
<proteinExistence type="inferred from homology"/>
<dbReference type="PROSITE" id="PS50931">
    <property type="entry name" value="HTH_LYSR"/>
    <property type="match status" value="1"/>
</dbReference>
<keyword evidence="4" id="KW-0804">Transcription</keyword>
<dbReference type="InterPro" id="IPR000847">
    <property type="entry name" value="LysR_HTH_N"/>
</dbReference>
<dbReference type="GO" id="GO:0003700">
    <property type="term" value="F:DNA-binding transcription factor activity"/>
    <property type="evidence" value="ECO:0007669"/>
    <property type="project" value="InterPro"/>
</dbReference>
<dbReference type="EMBL" id="CAMAPB010000022">
    <property type="protein sequence ID" value="CAH9057916.1"/>
    <property type="molecule type" value="Genomic_DNA"/>
</dbReference>
<dbReference type="SUPFAM" id="SSF53850">
    <property type="entry name" value="Periplasmic binding protein-like II"/>
    <property type="match status" value="1"/>
</dbReference>
<comment type="caution">
    <text evidence="6">The sequence shown here is derived from an EMBL/GenBank/DDBJ whole genome shotgun (WGS) entry which is preliminary data.</text>
</comment>
<comment type="similarity">
    <text evidence="1">Belongs to the LysR transcriptional regulatory family.</text>
</comment>
<gene>
    <name evidence="6" type="primary">cysL_1</name>
    <name evidence="6" type="ORF">PSEHALCIP103_01753</name>
</gene>
<dbReference type="PRINTS" id="PR00039">
    <property type="entry name" value="HTHLYSR"/>
</dbReference>
<dbReference type="Gene3D" id="3.40.190.10">
    <property type="entry name" value="Periplasmic binding protein-like II"/>
    <property type="match status" value="2"/>
</dbReference>
<evidence type="ECO:0000259" key="5">
    <source>
        <dbReference type="PROSITE" id="PS50931"/>
    </source>
</evidence>
<evidence type="ECO:0000256" key="1">
    <source>
        <dbReference type="ARBA" id="ARBA00009437"/>
    </source>
</evidence>
<dbReference type="GO" id="GO:0003677">
    <property type="term" value="F:DNA binding"/>
    <property type="evidence" value="ECO:0007669"/>
    <property type="project" value="UniProtKB-KW"/>
</dbReference>
<evidence type="ECO:0000256" key="3">
    <source>
        <dbReference type="ARBA" id="ARBA00023125"/>
    </source>
</evidence>
<evidence type="ECO:0000313" key="6">
    <source>
        <dbReference type="EMBL" id="CAH9057916.1"/>
    </source>
</evidence>
<evidence type="ECO:0000256" key="2">
    <source>
        <dbReference type="ARBA" id="ARBA00023015"/>
    </source>
</evidence>
<dbReference type="Pfam" id="PF03466">
    <property type="entry name" value="LysR_substrate"/>
    <property type="match status" value="1"/>
</dbReference>
<evidence type="ECO:0000313" key="7">
    <source>
        <dbReference type="Proteomes" id="UP001152447"/>
    </source>
</evidence>
<name>A0A9W4QXP2_PSEHA</name>
<dbReference type="Gene3D" id="1.10.10.10">
    <property type="entry name" value="Winged helix-like DNA-binding domain superfamily/Winged helix DNA-binding domain"/>
    <property type="match status" value="1"/>
</dbReference>
<dbReference type="InterPro" id="IPR005119">
    <property type="entry name" value="LysR_subst-bd"/>
</dbReference>
<dbReference type="SUPFAM" id="SSF46785">
    <property type="entry name" value="Winged helix' DNA-binding domain"/>
    <property type="match status" value="1"/>
</dbReference>
<dbReference type="InterPro" id="IPR036388">
    <property type="entry name" value="WH-like_DNA-bd_sf"/>
</dbReference>
<dbReference type="Pfam" id="PF00126">
    <property type="entry name" value="HTH_1"/>
    <property type="match status" value="1"/>
</dbReference>
<dbReference type="AlphaFoldDB" id="A0A9W4QXP2"/>
<dbReference type="InterPro" id="IPR050176">
    <property type="entry name" value="LTTR"/>
</dbReference>
<keyword evidence="3" id="KW-0238">DNA-binding</keyword>
<organism evidence="6 7">
    <name type="scientific">Pseudoalteromonas haloplanktis</name>
    <name type="common">Alteromonas haloplanktis</name>
    <dbReference type="NCBI Taxonomy" id="228"/>
    <lineage>
        <taxon>Bacteria</taxon>
        <taxon>Pseudomonadati</taxon>
        <taxon>Pseudomonadota</taxon>
        <taxon>Gammaproteobacteria</taxon>
        <taxon>Alteromonadales</taxon>
        <taxon>Pseudoalteromonadaceae</taxon>
        <taxon>Pseudoalteromonas</taxon>
    </lineage>
</organism>
<dbReference type="PANTHER" id="PTHR30579:SF7">
    <property type="entry name" value="HTH-TYPE TRANSCRIPTIONAL REGULATOR LRHA-RELATED"/>
    <property type="match status" value="1"/>
</dbReference>
<protein>
    <submittedName>
        <fullName evidence="6">HTH-type transcriptional regulator CysL</fullName>
    </submittedName>
</protein>
<dbReference type="InterPro" id="IPR036390">
    <property type="entry name" value="WH_DNA-bd_sf"/>
</dbReference>
<feature type="domain" description="HTH lysR-type" evidence="5">
    <location>
        <begin position="4"/>
        <end position="61"/>
    </location>
</feature>
<dbReference type="RefSeq" id="WP_262976627.1">
    <property type="nucleotide sequence ID" value="NZ_CAMAPB010000022.1"/>
</dbReference>